<gene>
    <name evidence="1" type="ORF">CW740_01110</name>
</gene>
<dbReference type="KEGG" id="kpd:CW740_01110"/>
<evidence type="ECO:0000313" key="2">
    <source>
        <dbReference type="Proteomes" id="UP000232693"/>
    </source>
</evidence>
<sequence>MRSDEEQKVAEISQSNVQHYTYRIFSPLGAYPAQSLSSPLGQLIVEKNFIALAFKDNRQAYDLKFMLAMLLSVNDDKGFLKLYPFPYKHFYDSASYQISAQKLHQDIKQKLSDQYRQSGETIPEFDLYQNAKGASLPIILGGTLYSTFEGLIDTYQFNLLSDILYQKKDGHFNLLCKSMLMSNQNSCHFQFSQQAVLFLLDALILLEDFMGSAKIDSSRLQTLLAQLGDNKSDALIAKYQLAESMTPLDYHKAFDALCHVLTRYLLKSAG</sequence>
<accession>A0A2K9AVJ4</accession>
<name>A0A2K9AVJ4_9GAMM</name>
<dbReference type="AlphaFoldDB" id="A0A2K9AVJ4"/>
<dbReference type="RefSeq" id="WP_106645826.1">
    <property type="nucleotide sequence ID" value="NZ_BMGO01000001.1"/>
</dbReference>
<organism evidence="1 2">
    <name type="scientific">Kangiella profundi</name>
    <dbReference type="NCBI Taxonomy" id="1561924"/>
    <lineage>
        <taxon>Bacteria</taxon>
        <taxon>Pseudomonadati</taxon>
        <taxon>Pseudomonadota</taxon>
        <taxon>Gammaproteobacteria</taxon>
        <taxon>Kangiellales</taxon>
        <taxon>Kangiellaceae</taxon>
        <taxon>Kangiella</taxon>
    </lineage>
</organism>
<keyword evidence="2" id="KW-1185">Reference proteome</keyword>
<evidence type="ECO:0000313" key="1">
    <source>
        <dbReference type="EMBL" id="AUD77909.1"/>
    </source>
</evidence>
<dbReference type="OrthoDB" id="6191560at2"/>
<protein>
    <submittedName>
        <fullName evidence="1">Uncharacterized protein</fullName>
    </submittedName>
</protein>
<dbReference type="Proteomes" id="UP000232693">
    <property type="component" value="Chromosome"/>
</dbReference>
<dbReference type="EMBL" id="CP025120">
    <property type="protein sequence ID" value="AUD77909.1"/>
    <property type="molecule type" value="Genomic_DNA"/>
</dbReference>
<reference evidence="1 2" key="1">
    <citation type="submission" date="2017-12" db="EMBL/GenBank/DDBJ databases">
        <title>Kangiella profundi FT102 completed genome.</title>
        <authorList>
            <person name="Xu J."/>
            <person name="Wang J."/>
            <person name="Lu Y."/>
        </authorList>
    </citation>
    <scope>NUCLEOTIDE SEQUENCE [LARGE SCALE GENOMIC DNA]</scope>
    <source>
        <strain evidence="1 2">FT102</strain>
    </source>
</reference>
<proteinExistence type="predicted"/>